<dbReference type="PANTHER" id="PTHR10502">
    <property type="entry name" value="ANNEXIN"/>
    <property type="match status" value="1"/>
</dbReference>
<keyword evidence="2" id="KW-0677">Repeat</keyword>
<feature type="binding site" evidence="6">
    <location>
        <position position="60"/>
    </location>
    <ligand>
        <name>Ca(2+)</name>
        <dbReference type="ChEBI" id="CHEBI:29108"/>
        <label>1</label>
    </ligand>
</feature>
<accession>A0A921UUN8</accession>
<name>A0A921UUN8_SORBI</name>
<protein>
    <recommendedName>
        <fullName evidence="9">Annexin</fullName>
    </recommendedName>
</protein>
<keyword evidence="3 6" id="KW-0106">Calcium</keyword>
<evidence type="ECO:0000313" key="7">
    <source>
        <dbReference type="EMBL" id="KAG0543955.1"/>
    </source>
</evidence>
<gene>
    <name evidence="7" type="ORF">BDA96_02G233600</name>
</gene>
<evidence type="ECO:0000256" key="6">
    <source>
        <dbReference type="PIRSR" id="PIRSR609118-1"/>
    </source>
</evidence>
<organism evidence="7 8">
    <name type="scientific">Sorghum bicolor</name>
    <name type="common">Sorghum</name>
    <name type="synonym">Sorghum vulgare</name>
    <dbReference type="NCBI Taxonomy" id="4558"/>
    <lineage>
        <taxon>Eukaryota</taxon>
        <taxon>Viridiplantae</taxon>
        <taxon>Streptophyta</taxon>
        <taxon>Embryophyta</taxon>
        <taxon>Tracheophyta</taxon>
        <taxon>Spermatophyta</taxon>
        <taxon>Magnoliopsida</taxon>
        <taxon>Liliopsida</taxon>
        <taxon>Poales</taxon>
        <taxon>Poaceae</taxon>
        <taxon>PACMAD clade</taxon>
        <taxon>Panicoideae</taxon>
        <taxon>Andropogonodae</taxon>
        <taxon>Andropogoneae</taxon>
        <taxon>Sorghinae</taxon>
        <taxon>Sorghum</taxon>
    </lineage>
</organism>
<dbReference type="PRINTS" id="PR01814">
    <property type="entry name" value="ANNEXINPLANT"/>
</dbReference>
<dbReference type="EMBL" id="CM027681">
    <property type="protein sequence ID" value="KAG0543955.1"/>
    <property type="molecule type" value="Genomic_DNA"/>
</dbReference>
<reference evidence="7" key="2">
    <citation type="submission" date="2020-10" db="EMBL/GenBank/DDBJ databases">
        <authorList>
            <person name="Cooper E.A."/>
            <person name="Brenton Z.W."/>
            <person name="Flinn B.S."/>
            <person name="Jenkins J."/>
            <person name="Shu S."/>
            <person name="Flowers D."/>
            <person name="Luo F."/>
            <person name="Wang Y."/>
            <person name="Xia P."/>
            <person name="Barry K."/>
            <person name="Daum C."/>
            <person name="Lipzen A."/>
            <person name="Yoshinaga Y."/>
            <person name="Schmutz J."/>
            <person name="Saski C."/>
            <person name="Vermerris W."/>
            <person name="Kresovich S."/>
        </authorList>
    </citation>
    <scope>NUCLEOTIDE SEQUENCE</scope>
</reference>
<dbReference type="SUPFAM" id="SSF47874">
    <property type="entry name" value="Annexin"/>
    <property type="match status" value="1"/>
</dbReference>
<dbReference type="Pfam" id="PF00191">
    <property type="entry name" value="Annexin"/>
    <property type="match status" value="1"/>
</dbReference>
<keyword evidence="5" id="KW-0111">Calcium/phospholipid-binding</keyword>
<dbReference type="GO" id="GO:0005544">
    <property type="term" value="F:calcium-dependent phospholipid binding"/>
    <property type="evidence" value="ECO:0007669"/>
    <property type="project" value="UniProtKB-KW"/>
</dbReference>
<evidence type="ECO:0008006" key="9">
    <source>
        <dbReference type="Google" id="ProtNLM"/>
    </source>
</evidence>
<dbReference type="AlphaFoldDB" id="A0A921UUN8"/>
<evidence type="ECO:0000256" key="4">
    <source>
        <dbReference type="ARBA" id="ARBA00023216"/>
    </source>
</evidence>
<dbReference type="InterPro" id="IPR037104">
    <property type="entry name" value="Annexin_sf"/>
</dbReference>
<dbReference type="Gene3D" id="1.10.220.10">
    <property type="entry name" value="Annexin"/>
    <property type="match status" value="4"/>
</dbReference>
<dbReference type="SMART" id="SM00335">
    <property type="entry name" value="ANX"/>
    <property type="match status" value="4"/>
</dbReference>
<sequence>MPGIYTAAPARSGLDGPGPVQTRVLYIQHFIQAAATTTMATMASAGSSEEAEEACREIRGASGTPRRLGLLLAPRSPAERQQIRAAYRATFGEDLAATLHGNQDDELCKLLYLWGALEPAERDAVMAREAVEGGVTVAGYRALVEVFTRRKQDQLFFTKQAYMARFRRNLDQDIMVTEPSHPYQRLLLALAASRRSHHDDLSQHVAKCDARRLHDTKNSGAGSVVDEAVILEMFSKRSIPQLRLAFCSYKHIYGHDYTKALKMNGSGEFEESLRVVVKCIYNPSKYYSKLLQRSMLSAATDKRMVTRAILGSDDVGIDEIRSAFKSSYGRNLADYIQENLPESDYRDFLVAVARGSVAP</sequence>
<evidence type="ECO:0000313" key="8">
    <source>
        <dbReference type="Proteomes" id="UP000807115"/>
    </source>
</evidence>
<proteinExistence type="predicted"/>
<dbReference type="GO" id="GO:0005509">
    <property type="term" value="F:calcium ion binding"/>
    <property type="evidence" value="ECO:0007669"/>
    <property type="project" value="InterPro"/>
</dbReference>
<dbReference type="Proteomes" id="UP000807115">
    <property type="component" value="Chromosome 2"/>
</dbReference>
<keyword evidence="1 6" id="KW-0479">Metal-binding</keyword>
<dbReference type="PANTHER" id="PTHR10502:SF190">
    <property type="entry name" value="OS09G0453300 PROTEIN"/>
    <property type="match status" value="1"/>
</dbReference>
<comment type="caution">
    <text evidence="7">The sequence shown here is derived from an EMBL/GenBank/DDBJ whole genome shotgun (WGS) entry which is preliminary data.</text>
</comment>
<evidence type="ECO:0000256" key="3">
    <source>
        <dbReference type="ARBA" id="ARBA00022837"/>
    </source>
</evidence>
<dbReference type="InterPro" id="IPR009118">
    <property type="entry name" value="AnnexinD_plant"/>
</dbReference>
<dbReference type="InterPro" id="IPR018502">
    <property type="entry name" value="Annexin_repeat"/>
</dbReference>
<reference evidence="7" key="1">
    <citation type="journal article" date="2019" name="BMC Genomics">
        <title>A new reference genome for Sorghum bicolor reveals high levels of sequence similarity between sweet and grain genotypes: implications for the genetics of sugar metabolism.</title>
        <authorList>
            <person name="Cooper E.A."/>
            <person name="Brenton Z.W."/>
            <person name="Flinn B.S."/>
            <person name="Jenkins J."/>
            <person name="Shu S."/>
            <person name="Flowers D."/>
            <person name="Luo F."/>
            <person name="Wang Y."/>
            <person name="Xia P."/>
            <person name="Barry K."/>
            <person name="Daum C."/>
            <person name="Lipzen A."/>
            <person name="Yoshinaga Y."/>
            <person name="Schmutz J."/>
            <person name="Saski C."/>
            <person name="Vermerris W."/>
            <person name="Kresovich S."/>
        </authorList>
    </citation>
    <scope>NUCLEOTIDE SEQUENCE</scope>
</reference>
<keyword evidence="4" id="KW-0041">Annexin</keyword>
<dbReference type="PROSITE" id="PS51897">
    <property type="entry name" value="ANNEXIN_2"/>
    <property type="match status" value="2"/>
</dbReference>
<evidence type="ECO:0000256" key="2">
    <source>
        <dbReference type="ARBA" id="ARBA00022737"/>
    </source>
</evidence>
<evidence type="ECO:0000256" key="5">
    <source>
        <dbReference type="ARBA" id="ARBA00023302"/>
    </source>
</evidence>
<evidence type="ECO:0000256" key="1">
    <source>
        <dbReference type="ARBA" id="ARBA00022723"/>
    </source>
</evidence>